<keyword evidence="3" id="KW-1185">Reference proteome</keyword>
<dbReference type="SUPFAM" id="SSF52266">
    <property type="entry name" value="SGNH hydrolase"/>
    <property type="match status" value="1"/>
</dbReference>
<organism evidence="2 3">
    <name type="scientific">Oligosphaera ethanolica</name>
    <dbReference type="NCBI Taxonomy" id="760260"/>
    <lineage>
        <taxon>Bacteria</taxon>
        <taxon>Pseudomonadati</taxon>
        <taxon>Lentisphaerota</taxon>
        <taxon>Oligosphaeria</taxon>
        <taxon>Oligosphaerales</taxon>
        <taxon>Oligosphaeraceae</taxon>
        <taxon>Oligosphaera</taxon>
    </lineage>
</organism>
<dbReference type="RefSeq" id="WP_307260080.1">
    <property type="nucleotide sequence ID" value="NZ_JAUSVL010000001.1"/>
</dbReference>
<name>A0AAE4AMU8_9BACT</name>
<evidence type="ECO:0008006" key="4">
    <source>
        <dbReference type="Google" id="ProtNLM"/>
    </source>
</evidence>
<dbReference type="AlphaFoldDB" id="A0AAE4AMU8"/>
<dbReference type="EMBL" id="JAUSVL010000001">
    <property type="protein sequence ID" value="MDQ0288745.1"/>
    <property type="molecule type" value="Genomic_DNA"/>
</dbReference>
<protein>
    <recommendedName>
        <fullName evidence="4">SGNH hydrolase-type esterase domain-containing protein</fullName>
    </recommendedName>
</protein>
<gene>
    <name evidence="2" type="ORF">J3R75_000852</name>
</gene>
<evidence type="ECO:0000313" key="3">
    <source>
        <dbReference type="Proteomes" id="UP001238163"/>
    </source>
</evidence>
<dbReference type="Proteomes" id="UP001238163">
    <property type="component" value="Unassembled WGS sequence"/>
</dbReference>
<evidence type="ECO:0000313" key="2">
    <source>
        <dbReference type="EMBL" id="MDQ0288745.1"/>
    </source>
</evidence>
<evidence type="ECO:0000256" key="1">
    <source>
        <dbReference type="SAM" id="MobiDB-lite"/>
    </source>
</evidence>
<accession>A0AAE4AMU8</accession>
<dbReference type="Gene3D" id="3.40.50.1110">
    <property type="entry name" value="SGNH hydrolase"/>
    <property type="match status" value="1"/>
</dbReference>
<proteinExistence type="predicted"/>
<reference evidence="2" key="1">
    <citation type="submission" date="2023-07" db="EMBL/GenBank/DDBJ databases">
        <title>Genomic Encyclopedia of Type Strains, Phase IV (KMG-IV): sequencing the most valuable type-strain genomes for metagenomic binning, comparative biology and taxonomic classification.</title>
        <authorList>
            <person name="Goeker M."/>
        </authorList>
    </citation>
    <scope>NUCLEOTIDE SEQUENCE</scope>
    <source>
        <strain evidence="2">DSM 24202</strain>
    </source>
</reference>
<dbReference type="InterPro" id="IPR036514">
    <property type="entry name" value="SGNH_hydro_sf"/>
</dbReference>
<comment type="caution">
    <text evidence="2">The sequence shown here is derived from an EMBL/GenBank/DDBJ whole genome shotgun (WGS) entry which is preliminary data.</text>
</comment>
<dbReference type="GO" id="GO:0016788">
    <property type="term" value="F:hydrolase activity, acting on ester bonds"/>
    <property type="evidence" value="ECO:0007669"/>
    <property type="project" value="UniProtKB-ARBA"/>
</dbReference>
<sequence>MGNSFGSLGDLFPETVVPCRIRGCKNVLHISGDEAMHNVARGKGNRPDRMCEECFARMQTLSDMEVPCSKAGCEGKWLWNRFQQLEAIAQGRELTPPRGLCQACRDAAKSIAAQQIPCRLKGCANTWTWTAREQIEADGKGAPRRLCDECFATLNSLNDIEVHCRVKGCTHSFVWNRYQQLEHIRSGKNLDNPPHRMCDDCFKQFNTLTNTEQPCKIHGCKNTWTYSAYEQLELLRTTPEGETPAVPSRMCKDCFEFFNSAKDAEVACRNRGCKHTWTWTRSMQLSARLRGQQRPPARLCEECNAALKTLSDREVPCMVQGCSGSWLYKADDQLRDKCLGKDTPQKRCAACQDFLANHQPEELHCEQCGKSISWSVQEQLLCQLGTFNKPARCADCVGSEIAAIRQPEPEPSASRPVIRIPSAGPWTEHSATRDWPQRMNTDLIDRMERAAIRVVCIGDELTFSADDESKSWPKLLEQRLQAREASKRQVCVLNAGIAGTTTALGVRRFLRDIVPFTPHLVVFSFAFSDAHFQLHGTELSNEELRGRLERLTEDFIAFDALLEEHNLKALCWLPNPIYPNEAPDEQFDAGKHQQWAYSQQLLFDSVLRLRRQNCQKAGLPLLDARSLFEINGAHSARKWMGSWFLHNDIGAQNVAAWIESEIQTKNLLP</sequence>
<feature type="region of interest" description="Disordered" evidence="1">
    <location>
        <begin position="407"/>
        <end position="434"/>
    </location>
</feature>